<comment type="function">
    <text evidence="1">Catalyzes the last step of tRNA splicing, the transfer of the splice junction 2'-phosphate from ligated tRNA to NAD to produce ADP-ribose 1''-2'' cyclic phosphate.</text>
</comment>
<feature type="compositionally biased region" description="Basic and acidic residues" evidence="7">
    <location>
        <begin position="81"/>
        <end position="144"/>
    </location>
</feature>
<dbReference type="InterPro" id="IPR042080">
    <property type="entry name" value="RNA_2'-PTrans_N"/>
</dbReference>
<feature type="compositionally biased region" description="Polar residues" evidence="7">
    <location>
        <begin position="273"/>
        <end position="290"/>
    </location>
</feature>
<feature type="compositionally biased region" description="Basic and acidic residues" evidence="7">
    <location>
        <begin position="638"/>
        <end position="649"/>
    </location>
</feature>
<evidence type="ECO:0000313" key="8">
    <source>
        <dbReference type="EMBL" id="CAC5418578.1"/>
    </source>
</evidence>
<feature type="compositionally biased region" description="Basic and acidic residues" evidence="7">
    <location>
        <begin position="846"/>
        <end position="856"/>
    </location>
</feature>
<feature type="compositionally biased region" description="Basic and acidic residues" evidence="7">
    <location>
        <begin position="51"/>
        <end position="62"/>
    </location>
</feature>
<evidence type="ECO:0000256" key="3">
    <source>
        <dbReference type="ARBA" id="ARBA00012007"/>
    </source>
</evidence>
<dbReference type="Proteomes" id="UP000507470">
    <property type="component" value="Unassembled WGS sequence"/>
</dbReference>
<dbReference type="OrthoDB" id="419694at2759"/>
<reference evidence="8 9" key="1">
    <citation type="submission" date="2020-06" db="EMBL/GenBank/DDBJ databases">
        <authorList>
            <person name="Li R."/>
            <person name="Bekaert M."/>
        </authorList>
    </citation>
    <scope>NUCLEOTIDE SEQUENCE [LARGE SCALE GENOMIC DNA]</scope>
    <source>
        <strain evidence="9">wild</strain>
    </source>
</reference>
<feature type="region of interest" description="Disordered" evidence="7">
    <location>
        <begin position="203"/>
        <end position="303"/>
    </location>
</feature>
<feature type="compositionally biased region" description="Polar residues" evidence="7">
    <location>
        <begin position="146"/>
        <end position="178"/>
    </location>
</feature>
<feature type="region of interest" description="Disordered" evidence="7">
    <location>
        <begin position="573"/>
        <end position="601"/>
    </location>
</feature>
<dbReference type="GO" id="GO:0000215">
    <property type="term" value="F:tRNA 2'-phosphotransferase activity"/>
    <property type="evidence" value="ECO:0007669"/>
    <property type="project" value="UniProtKB-EC"/>
</dbReference>
<accession>A0A6J8EE37</accession>
<dbReference type="Gene3D" id="1.10.10.970">
    <property type="entry name" value="RNA 2'-phosphotransferase, Tpt1/KptA family, N-terminal domain"/>
    <property type="match status" value="1"/>
</dbReference>
<keyword evidence="9" id="KW-1185">Reference proteome</keyword>
<dbReference type="Gene3D" id="3.20.170.30">
    <property type="match status" value="1"/>
</dbReference>
<dbReference type="SUPFAM" id="SSF56399">
    <property type="entry name" value="ADP-ribosylation"/>
    <property type="match status" value="1"/>
</dbReference>
<feature type="region of interest" description="Disordered" evidence="7">
    <location>
        <begin position="522"/>
        <end position="560"/>
    </location>
</feature>
<sequence>MDQPSGQKAYEPQEGGPCSGGGNRNQRGYGRGSGEYRQNKKGNQWNNNYRQDNRQFNQEKRPRGGGFGRPHNYQGPNVYHQVDKTEAQSHNNFNDKARPKDKNYDDHMRGSSPDRQDRSRPKDKNDEDHTRDPSPDRSLPEHCIQETFNSSTNAATQDQLQQVQSTSASGSQGIDINQQGLDNQNMEWNAQQGQGKVFYSKNREQDSRPQYNNRGRGQQQQGYNEKSDNSQHQRYYKNRDHYHNQDRGQQHQRYDDRRDGHGRGQRYQGYYDNNDSYQQGQGYNRSGYQQNDDRRQQRSWGEKSDIQLSKALSFILRHGAERQGYKMMPGGFLYVDEILKRQNNLRDYNLDDVRRIVETNDKKRFHMEPDKETGKMKIRANQGHSIEVEDLELKPLLSANEVSMVIHGTYYASWEKIKHTGLSRMGRNHIHFAAGEPGENGVISGMRQSCEVMIFINLETALADGFKFFRSANNVILCAGNEDGVIPPKYFVEAVQRNPRQRLEFDKTVKVAKVPIGGASLVQEGKGKKKKNKKSKGDREKEDGTETQKKKDKTEVDETALEDTAQMFDEKMEVDASGSKALGVDDSSGSGAMDVTETKGSGALDNIKQAYQNTLDNGEDEEKFEDAVQDQEPEDKYEDAKGAPDSSDVHVESYDEIITINENETSISAVDYLMEKEVVAVHVEPLEDGFRRITCVTEDKSYIFELENNPYLMTSGKVAEFFNLNREPTKVFHGLDSKTCALFFDKYDISLNGTKIFDLKMAYDLMSKKGLGNITDLKKTGFISDCIPADTDVTANCLTYLEAYKYLSRELDKEMRDYKKQLFEMVTEDIDKDKLKELKERKKKELKAASKSDSKAPNKPQSSNKGQQSKSKNKKKSG</sequence>
<evidence type="ECO:0000256" key="6">
    <source>
        <dbReference type="ARBA" id="ARBA00047949"/>
    </source>
</evidence>
<evidence type="ECO:0000313" key="9">
    <source>
        <dbReference type="Proteomes" id="UP000507470"/>
    </source>
</evidence>
<dbReference type="PANTHER" id="PTHR12684:SF2">
    <property type="entry name" value="TRNA 2'-PHOSPHOTRANSFERASE 1"/>
    <property type="match status" value="1"/>
</dbReference>
<gene>
    <name evidence="8" type="ORF">MCOR_51005</name>
</gene>
<dbReference type="InterPro" id="IPR002745">
    <property type="entry name" value="Ptrans_KptA/Tpt1"/>
</dbReference>
<feature type="region of interest" description="Disordered" evidence="7">
    <location>
        <begin position="615"/>
        <end position="649"/>
    </location>
</feature>
<feature type="compositionally biased region" description="Basic and acidic residues" evidence="7">
    <location>
        <begin position="291"/>
        <end position="303"/>
    </location>
</feature>
<comment type="catalytic activity">
    <reaction evidence="6">
        <text>2'-phospho-[ligated tRNA] + NAD(+) = mature tRNA + ADP-alpha-D-ribose 1'',2''-cyclic phosphate + nicotinamide</text>
        <dbReference type="Rhea" id="RHEA:23324"/>
        <dbReference type="Rhea" id="RHEA-COMP:11106"/>
        <dbReference type="Rhea" id="RHEA-COMP:11107"/>
        <dbReference type="ChEBI" id="CHEBI:17154"/>
        <dbReference type="ChEBI" id="CHEBI:57540"/>
        <dbReference type="ChEBI" id="CHEBI:76596"/>
        <dbReference type="ChEBI" id="CHEBI:82883"/>
        <dbReference type="ChEBI" id="CHEBI:85027"/>
        <dbReference type="EC" id="2.7.1.160"/>
    </reaction>
</comment>
<protein>
    <recommendedName>
        <fullName evidence="3">2'-phosphotransferase</fullName>
        <ecNumber evidence="3">2.7.1.160</ecNumber>
    </recommendedName>
</protein>
<dbReference type="AlphaFoldDB" id="A0A6J8EE37"/>
<evidence type="ECO:0000256" key="5">
    <source>
        <dbReference type="ARBA" id="ARBA00023027"/>
    </source>
</evidence>
<dbReference type="GO" id="GO:0006388">
    <property type="term" value="P:tRNA splicing, via endonucleolytic cleavage and ligation"/>
    <property type="evidence" value="ECO:0007669"/>
    <property type="project" value="TreeGrafter"/>
</dbReference>
<keyword evidence="4 8" id="KW-0808">Transferase</keyword>
<evidence type="ECO:0000256" key="7">
    <source>
        <dbReference type="SAM" id="MobiDB-lite"/>
    </source>
</evidence>
<feature type="region of interest" description="Disordered" evidence="7">
    <location>
        <begin position="841"/>
        <end position="878"/>
    </location>
</feature>
<keyword evidence="5" id="KW-0520">NAD</keyword>
<proteinExistence type="inferred from homology"/>
<evidence type="ECO:0000256" key="1">
    <source>
        <dbReference type="ARBA" id="ARBA00003343"/>
    </source>
</evidence>
<dbReference type="Pfam" id="PF01885">
    <property type="entry name" value="PTS_2-RNA"/>
    <property type="match status" value="1"/>
</dbReference>
<feature type="compositionally biased region" description="Basic and acidic residues" evidence="7">
    <location>
        <begin position="535"/>
        <end position="556"/>
    </location>
</feature>
<dbReference type="InterPro" id="IPR042081">
    <property type="entry name" value="RNA_2'-PTrans_C"/>
</dbReference>
<dbReference type="EC" id="2.7.1.160" evidence="3"/>
<dbReference type="PANTHER" id="PTHR12684">
    <property type="entry name" value="PUTATIVE PHOSPHOTRANSFERASE"/>
    <property type="match status" value="1"/>
</dbReference>
<feature type="compositionally biased region" description="Low complexity" evidence="7">
    <location>
        <begin position="210"/>
        <end position="224"/>
    </location>
</feature>
<feature type="region of interest" description="Disordered" evidence="7">
    <location>
        <begin position="1"/>
        <end position="178"/>
    </location>
</feature>
<evidence type="ECO:0000256" key="2">
    <source>
        <dbReference type="ARBA" id="ARBA00009836"/>
    </source>
</evidence>
<feature type="compositionally biased region" description="Gly residues" evidence="7">
    <location>
        <begin position="17"/>
        <end position="33"/>
    </location>
</feature>
<feature type="compositionally biased region" description="Low complexity" evidence="7">
    <location>
        <begin position="858"/>
        <end position="870"/>
    </location>
</feature>
<name>A0A6J8EE37_MYTCO</name>
<feature type="compositionally biased region" description="Basic and acidic residues" evidence="7">
    <location>
        <begin position="225"/>
        <end position="262"/>
    </location>
</feature>
<feature type="compositionally biased region" description="Acidic residues" evidence="7">
    <location>
        <begin position="617"/>
        <end position="637"/>
    </location>
</feature>
<feature type="compositionally biased region" description="Polar residues" evidence="7">
    <location>
        <begin position="41"/>
        <end position="50"/>
    </location>
</feature>
<comment type="similarity">
    <text evidence="2">Belongs to the KptA/TPT1 family.</text>
</comment>
<organism evidence="8 9">
    <name type="scientific">Mytilus coruscus</name>
    <name type="common">Sea mussel</name>
    <dbReference type="NCBI Taxonomy" id="42192"/>
    <lineage>
        <taxon>Eukaryota</taxon>
        <taxon>Metazoa</taxon>
        <taxon>Spiralia</taxon>
        <taxon>Lophotrochozoa</taxon>
        <taxon>Mollusca</taxon>
        <taxon>Bivalvia</taxon>
        <taxon>Autobranchia</taxon>
        <taxon>Pteriomorphia</taxon>
        <taxon>Mytilida</taxon>
        <taxon>Mytiloidea</taxon>
        <taxon>Mytilidae</taxon>
        <taxon>Mytilinae</taxon>
        <taxon>Mytilus</taxon>
    </lineage>
</organism>
<dbReference type="EMBL" id="CACVKT020008931">
    <property type="protein sequence ID" value="CAC5418578.1"/>
    <property type="molecule type" value="Genomic_DNA"/>
</dbReference>
<evidence type="ECO:0000256" key="4">
    <source>
        <dbReference type="ARBA" id="ARBA00022679"/>
    </source>
</evidence>